<proteinExistence type="predicted"/>
<keyword evidence="3" id="KW-1185">Reference proteome</keyword>
<feature type="domain" description="RNase H type-1" evidence="1">
    <location>
        <begin position="112"/>
        <end position="232"/>
    </location>
</feature>
<name>A0A7J9LWT3_GOSSC</name>
<dbReference type="Gene3D" id="3.30.420.10">
    <property type="entry name" value="Ribonuclease H-like superfamily/Ribonuclease H"/>
    <property type="match status" value="1"/>
</dbReference>
<dbReference type="CDD" id="cd06222">
    <property type="entry name" value="RNase_H_like"/>
    <property type="match status" value="1"/>
</dbReference>
<dbReference type="SUPFAM" id="SSF53098">
    <property type="entry name" value="Ribonuclease H-like"/>
    <property type="match status" value="1"/>
</dbReference>
<evidence type="ECO:0000259" key="1">
    <source>
        <dbReference type="Pfam" id="PF13456"/>
    </source>
</evidence>
<gene>
    <name evidence="2" type="ORF">Goshw_018898</name>
</gene>
<dbReference type="InterPro" id="IPR002156">
    <property type="entry name" value="RNaseH_domain"/>
</dbReference>
<dbReference type="OrthoDB" id="1752183at2759"/>
<dbReference type="Proteomes" id="UP000593576">
    <property type="component" value="Unassembled WGS sequence"/>
</dbReference>
<dbReference type="GO" id="GO:0004523">
    <property type="term" value="F:RNA-DNA hybrid ribonuclease activity"/>
    <property type="evidence" value="ECO:0007669"/>
    <property type="project" value="InterPro"/>
</dbReference>
<dbReference type="AlphaFoldDB" id="A0A7J9LWT3"/>
<comment type="caution">
    <text evidence="2">The sequence shown here is derived from an EMBL/GenBank/DDBJ whole genome shotgun (WGS) entry which is preliminary data.</text>
</comment>
<evidence type="ECO:0000313" key="2">
    <source>
        <dbReference type="EMBL" id="MBA0863273.1"/>
    </source>
</evidence>
<organism evidence="2 3">
    <name type="scientific">Gossypium schwendimanii</name>
    <name type="common">Cotton</name>
    <dbReference type="NCBI Taxonomy" id="34291"/>
    <lineage>
        <taxon>Eukaryota</taxon>
        <taxon>Viridiplantae</taxon>
        <taxon>Streptophyta</taxon>
        <taxon>Embryophyta</taxon>
        <taxon>Tracheophyta</taxon>
        <taxon>Spermatophyta</taxon>
        <taxon>Magnoliopsida</taxon>
        <taxon>eudicotyledons</taxon>
        <taxon>Gunneridae</taxon>
        <taxon>Pentapetalae</taxon>
        <taxon>rosids</taxon>
        <taxon>malvids</taxon>
        <taxon>Malvales</taxon>
        <taxon>Malvaceae</taxon>
        <taxon>Malvoideae</taxon>
        <taxon>Gossypium</taxon>
    </lineage>
</organism>
<dbReference type="InterPro" id="IPR044730">
    <property type="entry name" value="RNase_H-like_dom_plant"/>
</dbReference>
<dbReference type="GO" id="GO:0003676">
    <property type="term" value="F:nucleic acid binding"/>
    <property type="evidence" value="ECO:0007669"/>
    <property type="project" value="InterPro"/>
</dbReference>
<sequence>VLQAKYGVTDEIPENLSCSRSSSLWGSLTKRLLTSEERVRQGLGQSSVCKVYSHISEDVLHVLRDCPATEDIWNLLIPTNHLIRFYSSNTQEWIASNLLNQYDICFLEVSLNTDGSVRFEDDSVVAEGVVRNQKGKWIIGYNRFLGSCSVFKAELWGILDGLNLLIDCGLDNVMIHSNSIEVVMAIQESSTGRSNTALIRRILQLLSQTSHWNIYNIPREENQEADNLAKFAHSGRQGLRMFGKPSCGELG</sequence>
<dbReference type="InterPro" id="IPR012337">
    <property type="entry name" value="RNaseH-like_sf"/>
</dbReference>
<evidence type="ECO:0000313" key="3">
    <source>
        <dbReference type="Proteomes" id="UP000593576"/>
    </source>
</evidence>
<dbReference type="InterPro" id="IPR053151">
    <property type="entry name" value="RNase_H-like"/>
</dbReference>
<feature type="non-terminal residue" evidence="2">
    <location>
        <position position="1"/>
    </location>
</feature>
<dbReference type="Pfam" id="PF13456">
    <property type="entry name" value="RVT_3"/>
    <property type="match status" value="1"/>
</dbReference>
<reference evidence="2 3" key="1">
    <citation type="journal article" date="2019" name="Genome Biol. Evol.">
        <title>Insights into the evolution of the New World diploid cottons (Gossypium, subgenus Houzingenia) based on genome sequencing.</title>
        <authorList>
            <person name="Grover C.E."/>
            <person name="Arick M.A. 2nd"/>
            <person name="Thrash A."/>
            <person name="Conover J.L."/>
            <person name="Sanders W.S."/>
            <person name="Peterson D.G."/>
            <person name="Frelichowski J.E."/>
            <person name="Scheffler J.A."/>
            <person name="Scheffler B.E."/>
            <person name="Wendel J.F."/>
        </authorList>
    </citation>
    <scope>NUCLEOTIDE SEQUENCE [LARGE SCALE GENOMIC DNA]</scope>
    <source>
        <strain evidence="2">1</strain>
        <tissue evidence="2">Leaf</tissue>
    </source>
</reference>
<dbReference type="PANTHER" id="PTHR47723:SF19">
    <property type="entry name" value="POLYNUCLEOTIDYL TRANSFERASE, RIBONUCLEASE H-LIKE SUPERFAMILY PROTEIN"/>
    <property type="match status" value="1"/>
</dbReference>
<accession>A0A7J9LWT3</accession>
<dbReference type="InterPro" id="IPR036397">
    <property type="entry name" value="RNaseH_sf"/>
</dbReference>
<dbReference type="PANTHER" id="PTHR47723">
    <property type="entry name" value="OS05G0353850 PROTEIN"/>
    <property type="match status" value="1"/>
</dbReference>
<protein>
    <recommendedName>
        <fullName evidence="1">RNase H type-1 domain-containing protein</fullName>
    </recommendedName>
</protein>
<dbReference type="EMBL" id="JABFAF010000008">
    <property type="protein sequence ID" value="MBA0863273.1"/>
    <property type="molecule type" value="Genomic_DNA"/>
</dbReference>